<dbReference type="InterPro" id="IPR036390">
    <property type="entry name" value="WH_DNA-bd_sf"/>
</dbReference>
<evidence type="ECO:0000256" key="2">
    <source>
        <dbReference type="ARBA" id="ARBA00023125"/>
    </source>
</evidence>
<dbReference type="CDD" id="cd07377">
    <property type="entry name" value="WHTH_GntR"/>
    <property type="match status" value="1"/>
</dbReference>
<evidence type="ECO:0000256" key="1">
    <source>
        <dbReference type="ARBA" id="ARBA00023015"/>
    </source>
</evidence>
<dbReference type="SUPFAM" id="SSF46785">
    <property type="entry name" value="Winged helix' DNA-binding domain"/>
    <property type="match status" value="1"/>
</dbReference>
<reference evidence="5" key="1">
    <citation type="submission" date="2023-05" db="EMBL/GenBank/DDBJ databases">
        <title>[olsenella] sp. nov., isolated from a pig farm feces dump.</title>
        <authorList>
            <person name="Chang Y.-H."/>
        </authorList>
    </citation>
    <scope>NUCLEOTIDE SEQUENCE</scope>
    <source>
        <strain evidence="5">YH-ols2217</strain>
    </source>
</reference>
<dbReference type="SUPFAM" id="SSF64288">
    <property type="entry name" value="Chorismate lyase-like"/>
    <property type="match status" value="1"/>
</dbReference>
<dbReference type="InterPro" id="IPR050679">
    <property type="entry name" value="Bact_HTH_transcr_reg"/>
</dbReference>
<gene>
    <name evidence="5" type="ORF">QJ043_04375</name>
</gene>
<dbReference type="RefSeq" id="WP_283713607.1">
    <property type="nucleotide sequence ID" value="NZ_JASJEW010000005.1"/>
</dbReference>
<dbReference type="PRINTS" id="PR00035">
    <property type="entry name" value="HTHGNTR"/>
</dbReference>
<dbReference type="Proteomes" id="UP001431693">
    <property type="component" value="Unassembled WGS sequence"/>
</dbReference>
<accession>A0ABT6ZJV7</accession>
<proteinExistence type="predicted"/>
<dbReference type="Gene3D" id="1.10.10.10">
    <property type="entry name" value="Winged helix-like DNA-binding domain superfamily/Winged helix DNA-binding domain"/>
    <property type="match status" value="1"/>
</dbReference>
<evidence type="ECO:0000313" key="5">
    <source>
        <dbReference type="EMBL" id="MDJ1129315.1"/>
    </source>
</evidence>
<dbReference type="PANTHER" id="PTHR44846">
    <property type="entry name" value="MANNOSYL-D-GLYCERATE TRANSPORT/METABOLISM SYSTEM REPRESSOR MNGR-RELATED"/>
    <property type="match status" value="1"/>
</dbReference>
<organism evidence="5 6">
    <name type="scientific">Kribbibacterium absianum</name>
    <dbReference type="NCBI Taxonomy" id="3044210"/>
    <lineage>
        <taxon>Bacteria</taxon>
        <taxon>Bacillati</taxon>
        <taxon>Actinomycetota</taxon>
        <taxon>Coriobacteriia</taxon>
        <taxon>Coriobacteriales</taxon>
        <taxon>Kribbibacteriaceae</taxon>
        <taxon>Kribbibacterium</taxon>
    </lineage>
</organism>
<name>A0ABT6ZJV7_9ACTN</name>
<dbReference type="Gene3D" id="3.40.1410.10">
    <property type="entry name" value="Chorismate lyase-like"/>
    <property type="match status" value="1"/>
</dbReference>
<feature type="domain" description="HTH gntR-type" evidence="4">
    <location>
        <begin position="1"/>
        <end position="69"/>
    </location>
</feature>
<dbReference type="InterPro" id="IPR000524">
    <property type="entry name" value="Tscrpt_reg_HTH_GntR"/>
</dbReference>
<dbReference type="SMART" id="SM00345">
    <property type="entry name" value="HTH_GNTR"/>
    <property type="match status" value="1"/>
</dbReference>
<keyword evidence="3" id="KW-0804">Transcription</keyword>
<dbReference type="InterPro" id="IPR011663">
    <property type="entry name" value="UTRA"/>
</dbReference>
<dbReference type="PANTHER" id="PTHR44846:SF1">
    <property type="entry name" value="MANNOSYL-D-GLYCERATE TRANSPORT_METABOLISM SYSTEM REPRESSOR MNGR-RELATED"/>
    <property type="match status" value="1"/>
</dbReference>
<dbReference type="Pfam" id="PF00392">
    <property type="entry name" value="GntR"/>
    <property type="match status" value="1"/>
</dbReference>
<dbReference type="Pfam" id="PF07702">
    <property type="entry name" value="UTRA"/>
    <property type="match status" value="1"/>
</dbReference>
<comment type="caution">
    <text evidence="5">The sequence shown here is derived from an EMBL/GenBank/DDBJ whole genome shotgun (WGS) entry which is preliminary data.</text>
</comment>
<keyword evidence="1" id="KW-0805">Transcription regulation</keyword>
<sequence>MTLYDTIKEDLLAKILDGTYPEGQTIPTELELAEQYGVSRPTVRQAIQILADDGYLERRRRRGTIVTRPRVSQSFAMEVSSFDDALRSGGHVPSTTVLDFRAESAKDAVAEALELAPGAPVWRLLRLRYADGQPNVLVESYVPQEGYEALGGEDFSTTSLYEAMGRSGDSVATAHRRLEVAKADGTSCTLLGLEEGDPVIHFTTVARDDAGRAVEYSLATYRGESNAFEFDAVRPSRQQ</sequence>
<protein>
    <submittedName>
        <fullName evidence="5">GntR family transcriptional regulator</fullName>
    </submittedName>
</protein>
<evidence type="ECO:0000313" key="6">
    <source>
        <dbReference type="Proteomes" id="UP001431693"/>
    </source>
</evidence>
<dbReference type="InterPro" id="IPR036388">
    <property type="entry name" value="WH-like_DNA-bd_sf"/>
</dbReference>
<evidence type="ECO:0000259" key="4">
    <source>
        <dbReference type="PROSITE" id="PS50949"/>
    </source>
</evidence>
<dbReference type="SMART" id="SM00866">
    <property type="entry name" value="UTRA"/>
    <property type="match status" value="1"/>
</dbReference>
<dbReference type="PROSITE" id="PS50949">
    <property type="entry name" value="HTH_GNTR"/>
    <property type="match status" value="1"/>
</dbReference>
<dbReference type="InterPro" id="IPR028978">
    <property type="entry name" value="Chorismate_lyase_/UTRA_dom_sf"/>
</dbReference>
<keyword evidence="6" id="KW-1185">Reference proteome</keyword>
<keyword evidence="2" id="KW-0238">DNA-binding</keyword>
<dbReference type="EMBL" id="JASJEX010000002">
    <property type="protein sequence ID" value="MDJ1129315.1"/>
    <property type="molecule type" value="Genomic_DNA"/>
</dbReference>
<evidence type="ECO:0000256" key="3">
    <source>
        <dbReference type="ARBA" id="ARBA00023163"/>
    </source>
</evidence>